<dbReference type="AlphaFoldDB" id="X1CGB1"/>
<gene>
    <name evidence="5" type="ORF">S01H4_29823</name>
</gene>
<dbReference type="GO" id="GO:0008878">
    <property type="term" value="F:glucose-1-phosphate adenylyltransferase activity"/>
    <property type="evidence" value="ECO:0007669"/>
    <property type="project" value="InterPro"/>
</dbReference>
<protein>
    <recommendedName>
        <fullName evidence="6">Nucleotidyl transferase domain-containing protein</fullName>
    </recommendedName>
</protein>
<comment type="similarity">
    <text evidence="1">Belongs to the bacterial/plant glucose-1-phosphate adenylyltransferase family.</text>
</comment>
<dbReference type="InterPro" id="IPR011831">
    <property type="entry name" value="ADP-Glc_PPase"/>
</dbReference>
<dbReference type="EMBL" id="BART01015345">
    <property type="protein sequence ID" value="GAG83271.1"/>
    <property type="molecule type" value="Genomic_DNA"/>
</dbReference>
<evidence type="ECO:0000313" key="5">
    <source>
        <dbReference type="EMBL" id="GAG83271.1"/>
    </source>
</evidence>
<dbReference type="PANTHER" id="PTHR43523:SF12">
    <property type="entry name" value="GLUCOSE-1-PHOSPHATE ADENYLYLTRANSFERASE LARGE SUBUNIT 1, CHLOROPLASTIC-RELATED"/>
    <property type="match status" value="1"/>
</dbReference>
<dbReference type="SUPFAM" id="SSF51161">
    <property type="entry name" value="Trimeric LpxA-like enzymes"/>
    <property type="match status" value="1"/>
</dbReference>
<name>X1CGB1_9ZZZZ</name>
<dbReference type="Gene3D" id="2.160.10.10">
    <property type="entry name" value="Hexapeptide repeat proteins"/>
    <property type="match status" value="1"/>
</dbReference>
<organism evidence="5">
    <name type="scientific">marine sediment metagenome</name>
    <dbReference type="NCBI Taxonomy" id="412755"/>
    <lineage>
        <taxon>unclassified sequences</taxon>
        <taxon>metagenomes</taxon>
        <taxon>ecological metagenomes</taxon>
    </lineage>
</organism>
<dbReference type="PANTHER" id="PTHR43523">
    <property type="entry name" value="GLUCOSE-1-PHOSPHATE ADENYLYLTRANSFERASE-RELATED"/>
    <property type="match status" value="1"/>
</dbReference>
<evidence type="ECO:0000256" key="4">
    <source>
        <dbReference type="ARBA" id="ARBA00022741"/>
    </source>
</evidence>
<evidence type="ECO:0000256" key="3">
    <source>
        <dbReference type="ARBA" id="ARBA00022695"/>
    </source>
</evidence>
<dbReference type="GO" id="GO:0005978">
    <property type="term" value="P:glycogen biosynthetic process"/>
    <property type="evidence" value="ECO:0007669"/>
    <property type="project" value="InterPro"/>
</dbReference>
<dbReference type="Pfam" id="PF25247">
    <property type="entry name" value="LbH_GLGC"/>
    <property type="match status" value="1"/>
</dbReference>
<comment type="caution">
    <text evidence="5">The sequence shown here is derived from an EMBL/GenBank/DDBJ whole genome shotgun (WGS) entry which is preliminary data.</text>
</comment>
<keyword evidence="2" id="KW-0808">Transferase</keyword>
<feature type="non-terminal residue" evidence="5">
    <location>
        <position position="1"/>
    </location>
</feature>
<keyword evidence="4" id="KW-0547">Nucleotide-binding</keyword>
<evidence type="ECO:0000256" key="2">
    <source>
        <dbReference type="ARBA" id="ARBA00022679"/>
    </source>
</evidence>
<reference evidence="5" key="1">
    <citation type="journal article" date="2014" name="Front. Microbiol.">
        <title>High frequency of phylogenetically diverse reductive dehalogenase-homologous genes in deep subseafloor sedimentary metagenomes.</title>
        <authorList>
            <person name="Kawai M."/>
            <person name="Futagami T."/>
            <person name="Toyoda A."/>
            <person name="Takaki Y."/>
            <person name="Nishi S."/>
            <person name="Hori S."/>
            <person name="Arai W."/>
            <person name="Tsubouchi T."/>
            <person name="Morono Y."/>
            <person name="Uchiyama I."/>
            <person name="Ito T."/>
            <person name="Fujiyama A."/>
            <person name="Inagaki F."/>
            <person name="Takami H."/>
        </authorList>
    </citation>
    <scope>NUCLEOTIDE SEQUENCE</scope>
    <source>
        <strain evidence="5">Expedition CK06-06</strain>
    </source>
</reference>
<keyword evidence="3" id="KW-0548">Nucleotidyltransferase</keyword>
<evidence type="ECO:0000256" key="1">
    <source>
        <dbReference type="ARBA" id="ARBA00010443"/>
    </source>
</evidence>
<proteinExistence type="inferred from homology"/>
<dbReference type="InterPro" id="IPR011004">
    <property type="entry name" value="Trimer_LpxA-like_sf"/>
</dbReference>
<dbReference type="GO" id="GO:0000166">
    <property type="term" value="F:nucleotide binding"/>
    <property type="evidence" value="ECO:0007669"/>
    <property type="project" value="UniProtKB-KW"/>
</dbReference>
<accession>X1CGB1</accession>
<sequence length="93" mass="10305">GAALDGVICMGSDFYETSEQKEENRSRDIPNIGIGRGSLIRKAIIDKNTRVGNDCRIGVDNLNREDGDYESYYIRDDIIIIPKNSIIPSGTVI</sequence>
<evidence type="ECO:0008006" key="6">
    <source>
        <dbReference type="Google" id="ProtNLM"/>
    </source>
</evidence>